<reference evidence="2" key="3">
    <citation type="submission" date="2025-09" db="UniProtKB">
        <authorList>
            <consortium name="Ensembl"/>
        </authorList>
    </citation>
    <scope>IDENTIFICATION</scope>
</reference>
<name>A0A665SW85_ECHNA</name>
<organism evidence="2 3">
    <name type="scientific">Echeneis naucrates</name>
    <name type="common">Live sharksucker</name>
    <dbReference type="NCBI Taxonomy" id="173247"/>
    <lineage>
        <taxon>Eukaryota</taxon>
        <taxon>Metazoa</taxon>
        <taxon>Chordata</taxon>
        <taxon>Craniata</taxon>
        <taxon>Vertebrata</taxon>
        <taxon>Euteleostomi</taxon>
        <taxon>Actinopterygii</taxon>
        <taxon>Neopterygii</taxon>
        <taxon>Teleostei</taxon>
        <taxon>Neoteleostei</taxon>
        <taxon>Acanthomorphata</taxon>
        <taxon>Carangaria</taxon>
        <taxon>Carangiformes</taxon>
        <taxon>Echeneidae</taxon>
        <taxon>Echeneis</taxon>
    </lineage>
</organism>
<sequence>LTLCLSHRVHSIYRLKERNSFLEKENDKLQKQIHVDKQKQLTAQIYHKEIADKNRAMAAMERQLFPPPGPILSLFCPPPPHTRPLLCVLNLNKNVKNMKEI</sequence>
<feature type="coiled-coil region" evidence="1">
    <location>
        <begin position="12"/>
        <end position="63"/>
    </location>
</feature>
<dbReference type="AlphaFoldDB" id="A0A665SW85"/>
<accession>A0A665SW85</accession>
<dbReference type="Ensembl" id="ENSENLT00000001599.1">
    <property type="protein sequence ID" value="ENSENLP00000001435.1"/>
    <property type="gene ID" value="ENSENLG00000000869.1"/>
</dbReference>
<proteinExistence type="predicted"/>
<evidence type="ECO:0000256" key="1">
    <source>
        <dbReference type="SAM" id="Coils"/>
    </source>
</evidence>
<keyword evidence="1" id="KW-0175">Coiled coil</keyword>
<protein>
    <submittedName>
        <fullName evidence="2">Uncharacterized protein</fullName>
    </submittedName>
</protein>
<dbReference type="Proteomes" id="UP000472264">
    <property type="component" value="Chromosome 9"/>
</dbReference>
<reference evidence="2" key="1">
    <citation type="submission" date="2021-04" db="EMBL/GenBank/DDBJ databases">
        <authorList>
            <consortium name="Wellcome Sanger Institute Data Sharing"/>
        </authorList>
    </citation>
    <scope>NUCLEOTIDE SEQUENCE [LARGE SCALE GENOMIC DNA]</scope>
</reference>
<reference evidence="2" key="2">
    <citation type="submission" date="2025-08" db="UniProtKB">
        <authorList>
            <consortium name="Ensembl"/>
        </authorList>
    </citation>
    <scope>IDENTIFICATION</scope>
</reference>
<dbReference type="InParanoid" id="A0A665SW85"/>
<keyword evidence="3" id="KW-1185">Reference proteome</keyword>
<evidence type="ECO:0000313" key="3">
    <source>
        <dbReference type="Proteomes" id="UP000472264"/>
    </source>
</evidence>
<evidence type="ECO:0000313" key="2">
    <source>
        <dbReference type="Ensembl" id="ENSENLP00000001435.1"/>
    </source>
</evidence>